<dbReference type="GO" id="GO:0004315">
    <property type="term" value="F:3-oxoacyl-[acyl-carrier-protein] synthase activity"/>
    <property type="evidence" value="ECO:0007669"/>
    <property type="project" value="InterPro"/>
</dbReference>
<keyword evidence="6" id="KW-0997">Cell inner membrane</keyword>
<evidence type="ECO:0000256" key="3">
    <source>
        <dbReference type="ARBA" id="ARBA00008467"/>
    </source>
</evidence>
<evidence type="ECO:0000313" key="16">
    <source>
        <dbReference type="EMBL" id="NII06816.1"/>
    </source>
</evidence>
<dbReference type="PANTHER" id="PTHR11712:SF352">
    <property type="entry name" value="3-OXOACYL-[ACYL-CARRIER-PROTEIN] SYNTHASE"/>
    <property type="match status" value="1"/>
</dbReference>
<evidence type="ECO:0000256" key="4">
    <source>
        <dbReference type="ARBA" id="ARBA00022458"/>
    </source>
</evidence>
<dbReference type="InterPro" id="IPR018201">
    <property type="entry name" value="Ketoacyl_synth_AS"/>
</dbReference>
<dbReference type="UniPathway" id="UPA00094"/>
<name>A0A7X5ZIK2_9GAMM</name>
<evidence type="ECO:0000256" key="5">
    <source>
        <dbReference type="ARBA" id="ARBA00022475"/>
    </source>
</evidence>
<keyword evidence="5" id="KW-1003">Cell membrane</keyword>
<dbReference type="Pfam" id="PF00109">
    <property type="entry name" value="ketoacyl-synt"/>
    <property type="match status" value="1"/>
</dbReference>
<comment type="caution">
    <text evidence="16">The sequence shown here is derived from an EMBL/GenBank/DDBJ whole genome shotgun (WGS) entry which is preliminary data.</text>
</comment>
<evidence type="ECO:0000256" key="8">
    <source>
        <dbReference type="ARBA" id="ARBA00022692"/>
    </source>
</evidence>
<evidence type="ECO:0000259" key="15">
    <source>
        <dbReference type="PROSITE" id="PS52004"/>
    </source>
</evidence>
<dbReference type="InterPro" id="IPR020841">
    <property type="entry name" value="PKS_Beta-ketoAc_synthase_dom"/>
</dbReference>
<dbReference type="AlphaFoldDB" id="A0A7X5ZIK2"/>
<gene>
    <name evidence="16" type="ORF">HBF25_10500</name>
</gene>
<dbReference type="InterPro" id="IPR014031">
    <property type="entry name" value="Ketoacyl_synth_C"/>
</dbReference>
<reference evidence="16 17" key="1">
    <citation type="submission" date="2020-03" db="EMBL/GenBank/DDBJ databases">
        <authorList>
            <person name="Lai Q."/>
        </authorList>
    </citation>
    <scope>NUCLEOTIDE SEQUENCE [LARGE SCALE GENOMIC DNA]</scope>
    <source>
        <strain evidence="16 17">CCUG 25036</strain>
    </source>
</reference>
<keyword evidence="7 14" id="KW-0808">Transferase</keyword>
<keyword evidence="10" id="KW-0472">Membrane</keyword>
<dbReference type="InterPro" id="IPR016039">
    <property type="entry name" value="Thiolase-like"/>
</dbReference>
<proteinExistence type="inferred from homology"/>
<dbReference type="InterPro" id="IPR000794">
    <property type="entry name" value="Beta-ketoacyl_synthase"/>
</dbReference>
<dbReference type="SUPFAM" id="SSF53901">
    <property type="entry name" value="Thiolase-like"/>
    <property type="match status" value="2"/>
</dbReference>
<evidence type="ECO:0000256" key="13">
    <source>
        <dbReference type="ARBA" id="ARBA00041756"/>
    </source>
</evidence>
<evidence type="ECO:0000256" key="12">
    <source>
        <dbReference type="ARBA" id="ARBA00039445"/>
    </source>
</evidence>
<accession>A0A7X5ZIK2</accession>
<evidence type="ECO:0000313" key="17">
    <source>
        <dbReference type="Proteomes" id="UP000490980"/>
    </source>
</evidence>
<comment type="similarity">
    <text evidence="3 14">Belongs to the thiolase-like superfamily. Beta-ketoacyl-ACP synthases family.</text>
</comment>
<evidence type="ECO:0000256" key="2">
    <source>
        <dbReference type="ARBA" id="ARBA00005194"/>
    </source>
</evidence>
<evidence type="ECO:0000256" key="14">
    <source>
        <dbReference type="RuleBase" id="RU003694"/>
    </source>
</evidence>
<evidence type="ECO:0000256" key="1">
    <source>
        <dbReference type="ARBA" id="ARBA00004533"/>
    </source>
</evidence>
<dbReference type="GO" id="GO:0005886">
    <property type="term" value="C:plasma membrane"/>
    <property type="evidence" value="ECO:0007669"/>
    <property type="project" value="UniProtKB-SubCell"/>
</dbReference>
<dbReference type="Gene3D" id="3.40.47.10">
    <property type="match status" value="1"/>
</dbReference>
<comment type="subcellular location">
    <subcellularLocation>
        <location evidence="1">Cell inner membrane</location>
    </subcellularLocation>
</comment>
<evidence type="ECO:0000256" key="10">
    <source>
        <dbReference type="ARBA" id="ARBA00023136"/>
    </source>
</evidence>
<keyword evidence="4" id="KW-0536">Nodulation</keyword>
<keyword evidence="17" id="KW-1185">Reference proteome</keyword>
<feature type="domain" description="Ketosynthase family 3 (KS3)" evidence="15">
    <location>
        <begin position="1"/>
        <end position="403"/>
    </location>
</feature>
<keyword evidence="8" id="KW-0812">Transmembrane</keyword>
<dbReference type="EMBL" id="JAARLZ010000005">
    <property type="protein sequence ID" value="NII06816.1"/>
    <property type="molecule type" value="Genomic_DNA"/>
</dbReference>
<keyword evidence="9" id="KW-1133">Transmembrane helix</keyword>
<evidence type="ECO:0000256" key="6">
    <source>
        <dbReference type="ARBA" id="ARBA00022519"/>
    </source>
</evidence>
<dbReference type="CDD" id="cd00834">
    <property type="entry name" value="KAS_I_II"/>
    <property type="match status" value="1"/>
</dbReference>
<comment type="pathway">
    <text evidence="2">Lipid metabolism; fatty acid biosynthesis.</text>
</comment>
<dbReference type="NCBIfam" id="NF005589">
    <property type="entry name" value="PRK07314.1"/>
    <property type="match status" value="1"/>
</dbReference>
<organism evidence="16 17">
    <name type="scientific">Luteibacter anthropi</name>
    <dbReference type="NCBI Taxonomy" id="564369"/>
    <lineage>
        <taxon>Bacteria</taxon>
        <taxon>Pseudomonadati</taxon>
        <taxon>Pseudomonadota</taxon>
        <taxon>Gammaproteobacteria</taxon>
        <taxon>Lysobacterales</taxon>
        <taxon>Rhodanobacteraceae</taxon>
        <taxon>Luteibacter</taxon>
    </lineage>
</organism>
<dbReference type="PROSITE" id="PS00606">
    <property type="entry name" value="KS3_1"/>
    <property type="match status" value="1"/>
</dbReference>
<dbReference type="GO" id="GO:0006633">
    <property type="term" value="P:fatty acid biosynthetic process"/>
    <property type="evidence" value="ECO:0007669"/>
    <property type="project" value="UniProtKB-UniPathway"/>
</dbReference>
<evidence type="ECO:0000256" key="11">
    <source>
        <dbReference type="ARBA" id="ARBA00037576"/>
    </source>
</evidence>
<evidence type="ECO:0000256" key="9">
    <source>
        <dbReference type="ARBA" id="ARBA00022989"/>
    </source>
</evidence>
<dbReference type="InterPro" id="IPR014030">
    <property type="entry name" value="Ketoacyl_synth_N"/>
</dbReference>
<dbReference type="Proteomes" id="UP000490980">
    <property type="component" value="Unassembled WGS sequence"/>
</dbReference>
<dbReference type="PROSITE" id="PS52004">
    <property type="entry name" value="KS3_2"/>
    <property type="match status" value="1"/>
</dbReference>
<dbReference type="SMART" id="SM00825">
    <property type="entry name" value="PKS_KS"/>
    <property type="match status" value="1"/>
</dbReference>
<sequence length="405" mass="42399">MRRVVITGMGAISALGEGAEVLWEAARDGRHGLRPLDHPEAGQIRAPLAAQIPHDWDPSRHFEARQLSMLDRVSQFACIAANEALKQSGLDLHKDGLADRTAVIVGTGAGGDTTHDEQARQLYAGNSGRIHPLTIIRLMINAPASQISMAHGTRGPAFAVASACASSNHAIAQALSLIRSGMADVAICGGTEACFSFSALKAWEAMRVMATDTCRPFSANRSGLVLGEGAGMFVLESLEHARARGATILAELAGAGMSADAADIVHPDPGGSRLAMQRALADAGLSADAVDYINAHGTGTRANDPVETRAIHEVFGEHARRLLVSSTKPVHGHALGAAGALELVVALGALREGIVPPTLNLEVSDPECDLDYVPLEARKHPVRVAMSNSFAFGGLCAVLVVRRVD</sequence>
<comment type="function">
    <text evidence="11">Proposed to synthesize NOD factor fatty acyl chain. Involved in the synthesis of a highly unsaturated fatty acid moiety, which forms part of a lipo-oligosaccharide that is responsible for host specificity.</text>
</comment>
<dbReference type="PANTHER" id="PTHR11712">
    <property type="entry name" value="POLYKETIDE SYNTHASE-RELATED"/>
    <property type="match status" value="1"/>
</dbReference>
<dbReference type="Pfam" id="PF02801">
    <property type="entry name" value="Ketoacyl-synt_C"/>
    <property type="match status" value="1"/>
</dbReference>
<protein>
    <recommendedName>
        <fullName evidence="12">Nodulation protein E</fullName>
    </recommendedName>
    <alternativeName>
        <fullName evidence="13">Host-specificity of nodulation protein B</fullName>
    </alternativeName>
</protein>
<evidence type="ECO:0000256" key="7">
    <source>
        <dbReference type="ARBA" id="ARBA00022679"/>
    </source>
</evidence>